<dbReference type="RefSeq" id="WP_144311789.1">
    <property type="nucleotide sequence ID" value="NZ_CP009211.1"/>
</dbReference>
<dbReference type="InterPro" id="IPR013785">
    <property type="entry name" value="Aldolase_TIM"/>
</dbReference>
<dbReference type="EMBL" id="LT906467">
    <property type="protein sequence ID" value="SNV56525.1"/>
    <property type="molecule type" value="Genomic_DNA"/>
</dbReference>
<dbReference type="Gene3D" id="3.20.20.70">
    <property type="entry name" value="Aldolase class I"/>
    <property type="match status" value="1"/>
</dbReference>
<accession>A0A239YBW1</accession>
<evidence type="ECO:0000313" key="2">
    <source>
        <dbReference type="Proteomes" id="UP000215374"/>
    </source>
</evidence>
<dbReference type="OrthoDB" id="4421412at2"/>
<sequence>MNDIEWLATRCGTFVAGRPFSLPAAPGTAGLVVEPTQIPQAVRTGLEVIAVVGWPTGRHHSVIKAVEARLAVEAGADALWLALDPDAAPEAMLADAIAVHQSLTVEVGIVCPGTPDPAVVRVAEQLGASCLAVPASAPLPETSLDICVFNAEPGQEAAIEWLEAGAARVFARPA</sequence>
<dbReference type="Proteomes" id="UP000215374">
    <property type="component" value="Chromosome 1"/>
</dbReference>
<dbReference type="AlphaFoldDB" id="A0A239YBW1"/>
<proteinExistence type="predicted"/>
<dbReference type="SUPFAM" id="SSF51569">
    <property type="entry name" value="Aldolase"/>
    <property type="match status" value="1"/>
</dbReference>
<organism evidence="1 2">
    <name type="scientific">Corynebacterium imitans</name>
    <dbReference type="NCBI Taxonomy" id="156978"/>
    <lineage>
        <taxon>Bacteria</taxon>
        <taxon>Bacillati</taxon>
        <taxon>Actinomycetota</taxon>
        <taxon>Actinomycetes</taxon>
        <taxon>Mycobacteriales</taxon>
        <taxon>Corynebacteriaceae</taxon>
        <taxon>Corynebacterium</taxon>
    </lineage>
</organism>
<name>A0A239YBW1_9CORY</name>
<evidence type="ECO:0000313" key="1">
    <source>
        <dbReference type="EMBL" id="SNV56525.1"/>
    </source>
</evidence>
<protein>
    <submittedName>
        <fullName evidence="1">Deoxyribose-phosphate aldolase deoc</fullName>
    </submittedName>
</protein>
<reference evidence="1 2" key="1">
    <citation type="submission" date="2017-06" db="EMBL/GenBank/DDBJ databases">
        <authorList>
            <consortium name="Pathogen Informatics"/>
        </authorList>
    </citation>
    <scope>NUCLEOTIDE SEQUENCE [LARGE SCALE GENOMIC DNA]</scope>
    <source>
        <strain evidence="1 2">NCTC13015</strain>
    </source>
</reference>
<gene>
    <name evidence="1" type="ORF">SAMEA4535761_00313</name>
</gene>